<organism evidence="1 2">
    <name type="scientific">Pseudomonas inefficax</name>
    <dbReference type="NCBI Taxonomy" id="2078786"/>
    <lineage>
        <taxon>Bacteria</taxon>
        <taxon>Pseudomonadati</taxon>
        <taxon>Pseudomonadota</taxon>
        <taxon>Gammaproteobacteria</taxon>
        <taxon>Pseudomonadales</taxon>
        <taxon>Pseudomonadaceae</taxon>
        <taxon>Pseudomonas</taxon>
    </lineage>
</organism>
<evidence type="ECO:0000313" key="1">
    <source>
        <dbReference type="EMBL" id="SPO59317.1"/>
    </source>
</evidence>
<protein>
    <submittedName>
        <fullName evidence="1">Uncharacterized protein</fullName>
    </submittedName>
</protein>
<evidence type="ECO:0000313" key="2">
    <source>
        <dbReference type="Proteomes" id="UP000294335"/>
    </source>
</evidence>
<gene>
    <name evidence="1" type="ORF">JV551A3_V1_520021</name>
</gene>
<sequence>MVKVSCVRYGTAQTLIRDERICRLFRAVRDTSAAFAHARLFICSPHSCEVVKTVFSRSFGDVNLKRGLRDGNPQVHAV</sequence>
<comment type="caution">
    <text evidence="1">The sequence shown here is derived from an EMBL/GenBank/DDBJ whole genome shotgun (WGS) entry which is preliminary data.</text>
</comment>
<proteinExistence type="predicted"/>
<name>A0AAQ1P3X5_9PSED</name>
<reference evidence="1 2" key="1">
    <citation type="submission" date="2018-02" db="EMBL/GenBank/DDBJ databases">
        <authorList>
            <person name="Dubost A."/>
        </authorList>
    </citation>
    <scope>NUCLEOTIDE SEQUENCE [LARGE SCALE GENOMIC DNA]</scope>
    <source>
        <strain evidence="2">JV551A3</strain>
    </source>
</reference>
<keyword evidence="2" id="KW-1185">Reference proteome</keyword>
<dbReference type="AlphaFoldDB" id="A0AAQ1P3X5"/>
<accession>A0AAQ1P3X5</accession>
<dbReference type="EMBL" id="OPYN01000052">
    <property type="protein sequence ID" value="SPO59317.1"/>
    <property type="molecule type" value="Genomic_DNA"/>
</dbReference>
<dbReference type="Proteomes" id="UP000294335">
    <property type="component" value="Unassembled WGS sequence"/>
</dbReference>